<comment type="caution">
    <text evidence="1">The sequence shown here is derived from an EMBL/GenBank/DDBJ whole genome shotgun (WGS) entry which is preliminary data.</text>
</comment>
<dbReference type="EMBL" id="JBGUBD010000018">
    <property type="protein sequence ID" value="MFA9480317.1"/>
    <property type="molecule type" value="Genomic_DNA"/>
</dbReference>
<organism evidence="1 2">
    <name type="scientific">Natronomicrosphaera hydrolytica</name>
    <dbReference type="NCBI Taxonomy" id="3242702"/>
    <lineage>
        <taxon>Bacteria</taxon>
        <taxon>Pseudomonadati</taxon>
        <taxon>Planctomycetota</taxon>
        <taxon>Phycisphaerae</taxon>
        <taxon>Phycisphaerales</taxon>
        <taxon>Phycisphaeraceae</taxon>
        <taxon>Natronomicrosphaera</taxon>
    </lineage>
</organism>
<evidence type="ECO:0008006" key="3">
    <source>
        <dbReference type="Google" id="ProtNLM"/>
    </source>
</evidence>
<dbReference type="Proteomes" id="UP001575105">
    <property type="component" value="Unassembled WGS sequence"/>
</dbReference>
<gene>
    <name evidence="1" type="ORF">ACERK3_18760</name>
</gene>
<name>A0ABV4U9M0_9BACT</name>
<reference evidence="1 2" key="1">
    <citation type="submission" date="2024-08" db="EMBL/GenBank/DDBJ databases">
        <title>Whole-genome sequencing of halo(alkali)philic microorganisms from hypersaline lakes.</title>
        <authorList>
            <person name="Sorokin D.Y."/>
            <person name="Merkel A.Y."/>
            <person name="Messina E."/>
            <person name="Yakimov M."/>
        </authorList>
    </citation>
    <scope>NUCLEOTIDE SEQUENCE [LARGE SCALE GENOMIC DNA]</scope>
    <source>
        <strain evidence="1 2">AB-hyl4</strain>
    </source>
</reference>
<dbReference type="Pfam" id="PF25270">
    <property type="entry name" value="Khk"/>
    <property type="match status" value="1"/>
</dbReference>
<evidence type="ECO:0000313" key="2">
    <source>
        <dbReference type="Proteomes" id="UP001575105"/>
    </source>
</evidence>
<dbReference type="InterPro" id="IPR057621">
    <property type="entry name" value="Khk_prokaryotic"/>
</dbReference>
<proteinExistence type="predicted"/>
<dbReference type="RefSeq" id="WP_425347234.1">
    <property type="nucleotide sequence ID" value="NZ_JBGUBD010000018.1"/>
</dbReference>
<sequence length="76" mass="7728">MSAATFYGPFVANPRLSTGAGDNVNAGICLGLLADLSVEQALCTGTATSGYYVRNGASPSLDQLAAFCDELPGPEQ</sequence>
<dbReference type="InterPro" id="IPR029056">
    <property type="entry name" value="Ribokinase-like"/>
</dbReference>
<evidence type="ECO:0000313" key="1">
    <source>
        <dbReference type="EMBL" id="MFA9480317.1"/>
    </source>
</evidence>
<dbReference type="SUPFAM" id="SSF53613">
    <property type="entry name" value="Ribokinase-like"/>
    <property type="match status" value="1"/>
</dbReference>
<protein>
    <recommendedName>
        <fullName evidence="3">Carbohydrate kinase PfkB domain-containing protein</fullName>
    </recommendedName>
</protein>
<dbReference type="Gene3D" id="3.40.1190.20">
    <property type="match status" value="1"/>
</dbReference>
<keyword evidence="2" id="KW-1185">Reference proteome</keyword>
<accession>A0ABV4U9M0</accession>